<keyword evidence="1" id="KW-1133">Transmembrane helix</keyword>
<evidence type="ECO:0000313" key="3">
    <source>
        <dbReference type="Proteomes" id="UP000184063"/>
    </source>
</evidence>
<feature type="transmembrane region" description="Helical" evidence="1">
    <location>
        <begin position="20"/>
        <end position="41"/>
    </location>
</feature>
<dbReference type="VEuPathDB" id="FungiDB:ASPFODRAFT_266352"/>
<dbReference type="AlphaFoldDB" id="A0A1M3U0U0"/>
<dbReference type="Proteomes" id="UP000184063">
    <property type="component" value="Unassembled WGS sequence"/>
</dbReference>
<accession>A0A1M3U0U0</accession>
<evidence type="ECO:0000256" key="1">
    <source>
        <dbReference type="SAM" id="Phobius"/>
    </source>
</evidence>
<evidence type="ECO:0000313" key="2">
    <source>
        <dbReference type="EMBL" id="OJZ92552.1"/>
    </source>
</evidence>
<name>A0A1M3U0U0_ASPLC</name>
<dbReference type="EMBL" id="KV878236">
    <property type="protein sequence ID" value="OJZ92552.1"/>
    <property type="molecule type" value="Genomic_DNA"/>
</dbReference>
<proteinExistence type="predicted"/>
<sequence>MELVFITKYLILNVCSKGTLQLVVCAVFKTIGSVICILVVLSSCSSASEIYISAGRYGVAKGRSHIESSWYFVTNNL</sequence>
<organism evidence="2 3">
    <name type="scientific">Aspergillus luchuensis (strain CBS 106.47)</name>
    <dbReference type="NCBI Taxonomy" id="1137211"/>
    <lineage>
        <taxon>Eukaryota</taxon>
        <taxon>Fungi</taxon>
        <taxon>Dikarya</taxon>
        <taxon>Ascomycota</taxon>
        <taxon>Pezizomycotina</taxon>
        <taxon>Eurotiomycetes</taxon>
        <taxon>Eurotiomycetidae</taxon>
        <taxon>Eurotiales</taxon>
        <taxon>Aspergillaceae</taxon>
        <taxon>Aspergillus</taxon>
        <taxon>Aspergillus subgen. Circumdati</taxon>
    </lineage>
</organism>
<reference evidence="3" key="1">
    <citation type="journal article" date="2017" name="Genome Biol.">
        <title>Comparative genomics reveals high biological diversity and specific adaptations in the industrially and medically important fungal genus Aspergillus.</title>
        <authorList>
            <person name="de Vries R.P."/>
            <person name="Riley R."/>
            <person name="Wiebenga A."/>
            <person name="Aguilar-Osorio G."/>
            <person name="Amillis S."/>
            <person name="Uchima C.A."/>
            <person name="Anderluh G."/>
            <person name="Asadollahi M."/>
            <person name="Askin M."/>
            <person name="Barry K."/>
            <person name="Battaglia E."/>
            <person name="Bayram O."/>
            <person name="Benocci T."/>
            <person name="Braus-Stromeyer S.A."/>
            <person name="Caldana C."/>
            <person name="Canovas D."/>
            <person name="Cerqueira G.C."/>
            <person name="Chen F."/>
            <person name="Chen W."/>
            <person name="Choi C."/>
            <person name="Clum A."/>
            <person name="Dos Santos R.A."/>
            <person name="Damasio A.R."/>
            <person name="Diallinas G."/>
            <person name="Emri T."/>
            <person name="Fekete E."/>
            <person name="Flipphi M."/>
            <person name="Freyberg S."/>
            <person name="Gallo A."/>
            <person name="Gournas C."/>
            <person name="Habgood R."/>
            <person name="Hainaut M."/>
            <person name="Harispe M.L."/>
            <person name="Henrissat B."/>
            <person name="Hilden K.S."/>
            <person name="Hope R."/>
            <person name="Hossain A."/>
            <person name="Karabika E."/>
            <person name="Karaffa L."/>
            <person name="Karanyi Z."/>
            <person name="Krasevec N."/>
            <person name="Kuo A."/>
            <person name="Kusch H."/>
            <person name="LaButti K."/>
            <person name="Lagendijk E.L."/>
            <person name="Lapidus A."/>
            <person name="Levasseur A."/>
            <person name="Lindquist E."/>
            <person name="Lipzen A."/>
            <person name="Logrieco A.F."/>
            <person name="MacCabe A."/>
            <person name="Maekelae M.R."/>
            <person name="Malavazi I."/>
            <person name="Melin P."/>
            <person name="Meyer V."/>
            <person name="Mielnichuk N."/>
            <person name="Miskei M."/>
            <person name="Molnar A.P."/>
            <person name="Mule G."/>
            <person name="Ngan C.Y."/>
            <person name="Orejas M."/>
            <person name="Orosz E."/>
            <person name="Ouedraogo J.P."/>
            <person name="Overkamp K.M."/>
            <person name="Park H.-S."/>
            <person name="Perrone G."/>
            <person name="Piumi F."/>
            <person name="Punt P.J."/>
            <person name="Ram A.F."/>
            <person name="Ramon A."/>
            <person name="Rauscher S."/>
            <person name="Record E."/>
            <person name="Riano-Pachon D.M."/>
            <person name="Robert V."/>
            <person name="Roehrig J."/>
            <person name="Ruller R."/>
            <person name="Salamov A."/>
            <person name="Salih N.S."/>
            <person name="Samson R.A."/>
            <person name="Sandor E."/>
            <person name="Sanguinetti M."/>
            <person name="Schuetze T."/>
            <person name="Sepcic K."/>
            <person name="Shelest E."/>
            <person name="Sherlock G."/>
            <person name="Sophianopoulou V."/>
            <person name="Squina F.M."/>
            <person name="Sun H."/>
            <person name="Susca A."/>
            <person name="Todd R.B."/>
            <person name="Tsang A."/>
            <person name="Unkles S.E."/>
            <person name="van de Wiele N."/>
            <person name="van Rossen-Uffink D."/>
            <person name="Oliveira J.V."/>
            <person name="Vesth T.C."/>
            <person name="Visser J."/>
            <person name="Yu J.-H."/>
            <person name="Zhou M."/>
            <person name="Andersen M.R."/>
            <person name="Archer D.B."/>
            <person name="Baker S.E."/>
            <person name="Benoit I."/>
            <person name="Brakhage A.A."/>
            <person name="Braus G.H."/>
            <person name="Fischer R."/>
            <person name="Frisvad J.C."/>
            <person name="Goldman G.H."/>
            <person name="Houbraken J."/>
            <person name="Oakley B."/>
            <person name="Pocsi I."/>
            <person name="Scazzocchio C."/>
            <person name="Seiboth B."/>
            <person name="vanKuyk P.A."/>
            <person name="Wortman J."/>
            <person name="Dyer P.S."/>
            <person name="Grigoriev I.V."/>
        </authorList>
    </citation>
    <scope>NUCLEOTIDE SEQUENCE [LARGE SCALE GENOMIC DNA]</scope>
    <source>
        <strain evidence="3">CBS 106.47</strain>
    </source>
</reference>
<keyword evidence="1" id="KW-0812">Transmembrane</keyword>
<protein>
    <submittedName>
        <fullName evidence="2">Uncharacterized protein</fullName>
    </submittedName>
</protein>
<gene>
    <name evidence="2" type="ORF">ASPFODRAFT_266352</name>
</gene>
<keyword evidence="1" id="KW-0472">Membrane</keyword>